<evidence type="ECO:0000256" key="1">
    <source>
        <dbReference type="SAM" id="Phobius"/>
    </source>
</evidence>
<evidence type="ECO:0000313" key="2">
    <source>
        <dbReference type="EMBL" id="KAF5357448.1"/>
    </source>
</evidence>
<sequence>MRPRLPTSAHLTSSVTVVGHLLVLLQALLSLSLLRYTFPSESLRRIRLSLLKGMVFLGSETQAFADFIDSRLPSRVSHVKNKNDFAFSYYFFVIVIDFN</sequence>
<keyword evidence="1" id="KW-1133">Transmembrane helix</keyword>
<gene>
    <name evidence="2" type="ORF">D9757_011590</name>
</gene>
<comment type="caution">
    <text evidence="2">The sequence shown here is derived from an EMBL/GenBank/DDBJ whole genome shotgun (WGS) entry which is preliminary data.</text>
</comment>
<dbReference type="Proteomes" id="UP000518752">
    <property type="component" value="Unassembled WGS sequence"/>
</dbReference>
<reference evidence="2 3" key="1">
    <citation type="journal article" date="2020" name="ISME J.">
        <title>Uncovering the hidden diversity of litter-decomposition mechanisms in mushroom-forming fungi.</title>
        <authorList>
            <person name="Floudas D."/>
            <person name="Bentzer J."/>
            <person name="Ahren D."/>
            <person name="Johansson T."/>
            <person name="Persson P."/>
            <person name="Tunlid A."/>
        </authorList>
    </citation>
    <scope>NUCLEOTIDE SEQUENCE [LARGE SCALE GENOMIC DNA]</scope>
    <source>
        <strain evidence="2 3">CBS 406.79</strain>
    </source>
</reference>
<keyword evidence="1" id="KW-0812">Transmembrane</keyword>
<dbReference type="AlphaFoldDB" id="A0A8H5G383"/>
<proteinExistence type="predicted"/>
<dbReference type="EMBL" id="JAACJN010000238">
    <property type="protein sequence ID" value="KAF5357448.1"/>
    <property type="molecule type" value="Genomic_DNA"/>
</dbReference>
<organism evidence="2 3">
    <name type="scientific">Collybiopsis confluens</name>
    <dbReference type="NCBI Taxonomy" id="2823264"/>
    <lineage>
        <taxon>Eukaryota</taxon>
        <taxon>Fungi</taxon>
        <taxon>Dikarya</taxon>
        <taxon>Basidiomycota</taxon>
        <taxon>Agaricomycotina</taxon>
        <taxon>Agaricomycetes</taxon>
        <taxon>Agaricomycetidae</taxon>
        <taxon>Agaricales</taxon>
        <taxon>Marasmiineae</taxon>
        <taxon>Omphalotaceae</taxon>
        <taxon>Collybiopsis</taxon>
    </lineage>
</organism>
<keyword evidence="1" id="KW-0472">Membrane</keyword>
<keyword evidence="3" id="KW-1185">Reference proteome</keyword>
<protein>
    <submittedName>
        <fullName evidence="2">Uncharacterized protein</fullName>
    </submittedName>
</protein>
<accession>A0A8H5G383</accession>
<name>A0A8H5G383_9AGAR</name>
<feature type="transmembrane region" description="Helical" evidence="1">
    <location>
        <begin position="20"/>
        <end position="38"/>
    </location>
</feature>
<evidence type="ECO:0000313" key="3">
    <source>
        <dbReference type="Proteomes" id="UP000518752"/>
    </source>
</evidence>